<evidence type="ECO:0000313" key="1">
    <source>
        <dbReference type="EMBL" id="MBX7456641.1"/>
    </source>
</evidence>
<reference evidence="1 2" key="1">
    <citation type="submission" date="2021-08" db="EMBL/GenBank/DDBJ databases">
        <title>Comparative Genomics Analysis of the Genus Qipengyuania Reveals Extensive Genetic Diversity and Metabolic Versatility, Including the Description of Fifteen Novel Species.</title>
        <authorList>
            <person name="Liu Y."/>
        </authorList>
    </citation>
    <scope>NUCLEOTIDE SEQUENCE [LARGE SCALE GENOMIC DNA]</scope>
    <source>
        <strain evidence="1 2">1NDH17</strain>
    </source>
</reference>
<dbReference type="EMBL" id="JAIGNK010000001">
    <property type="protein sequence ID" value="MBX7456641.1"/>
    <property type="molecule type" value="Genomic_DNA"/>
</dbReference>
<name>A0ABS7IWV4_9SPHN</name>
<keyword evidence="2" id="KW-1185">Reference proteome</keyword>
<dbReference type="InterPro" id="IPR036388">
    <property type="entry name" value="WH-like_DNA-bd_sf"/>
</dbReference>
<dbReference type="SUPFAM" id="SSF52172">
    <property type="entry name" value="CheY-like"/>
    <property type="match status" value="1"/>
</dbReference>
<sequence length="329" mass="35181">MQADFVYEPVFDGAGMQLSVSVLADRDAIRDQMRCDAEAAGFRVLECCGLDEFGSGSGSALGDLILVDCADADAGAMALLSRLDMRAGKSGAQLVVSTTMDALDAVFGCFAMSGAQILVEPGRADRIIAIGRVLAHVPNLRLRELAEEDRLMLLRLTEQVGSIAQRLEGLSSQVDAGQREGGGAFRLESPAQGWHAQGDEYVVDNSKAAPRLPDGALIRKLIRQRQARSQFFDAELFADPAWDILLDLAAARAERRQVCVTSLCIAAGVPATTALRWIAQMVDADLLVRIPDPHDRRRAHIALADATADAMARYFAAIGIGEACELAAA</sequence>
<dbReference type="RefSeq" id="WP_221572090.1">
    <property type="nucleotide sequence ID" value="NZ_JAIGNK010000001.1"/>
</dbReference>
<dbReference type="InterPro" id="IPR036390">
    <property type="entry name" value="WH_DNA-bd_sf"/>
</dbReference>
<organism evidence="1 2">
    <name type="scientific">Qipengyuania polymorpha</name>
    <dbReference type="NCBI Taxonomy" id="2867234"/>
    <lineage>
        <taxon>Bacteria</taxon>
        <taxon>Pseudomonadati</taxon>
        <taxon>Pseudomonadota</taxon>
        <taxon>Alphaproteobacteria</taxon>
        <taxon>Sphingomonadales</taxon>
        <taxon>Erythrobacteraceae</taxon>
        <taxon>Qipengyuania</taxon>
    </lineage>
</organism>
<accession>A0ABS7IWV4</accession>
<dbReference type="Gene3D" id="1.10.10.10">
    <property type="entry name" value="Winged helix-like DNA-binding domain superfamily/Winged helix DNA-binding domain"/>
    <property type="match status" value="1"/>
</dbReference>
<evidence type="ECO:0000313" key="2">
    <source>
        <dbReference type="Proteomes" id="UP000783253"/>
    </source>
</evidence>
<dbReference type="SUPFAM" id="SSF46785">
    <property type="entry name" value="Winged helix' DNA-binding domain"/>
    <property type="match status" value="1"/>
</dbReference>
<proteinExistence type="predicted"/>
<protein>
    <submittedName>
        <fullName evidence="1">MarR family winged helix-turn-helix transcriptional regulator</fullName>
    </submittedName>
</protein>
<comment type="caution">
    <text evidence="1">The sequence shown here is derived from an EMBL/GenBank/DDBJ whole genome shotgun (WGS) entry which is preliminary data.</text>
</comment>
<gene>
    <name evidence="1" type="ORF">K3152_00120</name>
</gene>
<dbReference type="Proteomes" id="UP000783253">
    <property type="component" value="Unassembled WGS sequence"/>
</dbReference>
<dbReference type="InterPro" id="IPR011006">
    <property type="entry name" value="CheY-like_superfamily"/>
</dbReference>